<evidence type="ECO:0000256" key="1">
    <source>
        <dbReference type="SAM" id="MobiDB-lite"/>
    </source>
</evidence>
<dbReference type="InterPro" id="IPR029030">
    <property type="entry name" value="Caspase-like_dom_sf"/>
</dbReference>
<dbReference type="SUPFAM" id="SSF52129">
    <property type="entry name" value="Caspase-like"/>
    <property type="match status" value="1"/>
</dbReference>
<dbReference type="Proteomes" id="UP000244225">
    <property type="component" value="Unassembled WGS sequence"/>
</dbReference>
<evidence type="ECO:0000259" key="3">
    <source>
        <dbReference type="Pfam" id="PF01364"/>
    </source>
</evidence>
<organism evidence="5 6">
    <name type="scientific">Pontibacter mucosus</name>
    <dbReference type="NCBI Taxonomy" id="1649266"/>
    <lineage>
        <taxon>Bacteria</taxon>
        <taxon>Pseudomonadati</taxon>
        <taxon>Bacteroidota</taxon>
        <taxon>Cytophagia</taxon>
        <taxon>Cytophagales</taxon>
        <taxon>Hymenobacteraceae</taxon>
        <taxon>Pontibacter</taxon>
    </lineage>
</organism>
<dbReference type="Pfam" id="PF15711">
    <property type="entry name" value="ILEI"/>
    <property type="match status" value="1"/>
</dbReference>
<dbReference type="Pfam" id="PF01364">
    <property type="entry name" value="Peptidase_C25"/>
    <property type="match status" value="1"/>
</dbReference>
<gene>
    <name evidence="5" type="ORF">C8N40_10566</name>
</gene>
<feature type="compositionally biased region" description="Basic and acidic residues" evidence="1">
    <location>
        <begin position="1198"/>
        <end position="1209"/>
    </location>
</feature>
<dbReference type="InterPro" id="IPR039477">
    <property type="entry name" value="ILEI/PANDER_dom"/>
</dbReference>
<dbReference type="Gene3D" id="2.60.40.10">
    <property type="entry name" value="Immunoglobulins"/>
    <property type="match status" value="2"/>
</dbReference>
<dbReference type="InterPro" id="IPR013783">
    <property type="entry name" value="Ig-like_fold"/>
</dbReference>
<dbReference type="OrthoDB" id="9757650at2"/>
<evidence type="ECO:0000313" key="5">
    <source>
        <dbReference type="EMBL" id="PTX18777.1"/>
    </source>
</evidence>
<feature type="domain" description="Gingipain" evidence="3">
    <location>
        <begin position="409"/>
        <end position="778"/>
    </location>
</feature>
<dbReference type="Gene3D" id="2.60.40.4070">
    <property type="match status" value="1"/>
</dbReference>
<evidence type="ECO:0000259" key="4">
    <source>
        <dbReference type="Pfam" id="PF15711"/>
    </source>
</evidence>
<proteinExistence type="predicted"/>
<keyword evidence="6" id="KW-1185">Reference proteome</keyword>
<sequence length="1679" mass="186088">MYKTFTIKAFFTAVILVWAGLTAGTTQAQQVYGNEWIDYSKTYHKLQVVETGLYKLDYAYLQQLGLESVNPQHLQLFRRGKEVPIYVAGEADGRLDPQDYMEFYGERNDGALDEELYKNPAHQVHQLYSMYTDTAAYFLTVNPAGGNKRMREVNPSPNGLTPEPYHWQKALLLRTTNYSMGRYYGQSSNNMPWMDAGEGFFSTISTVAKTLTFELSGISNVEASGSSPKLELVTVGPNVGSHKFDVNVVGTTTRTLGNIEYGDYGVSKTTHQLQLSDLNIANGKFTFQFVPQAVNGKLAAVGLAYARLVYPQRSIFGGSAMHFYTDSLRSGPLYYEFAQASSSTVAYDVTMGDDIVRIAGHVKDGSKGFVINSQKSSHKVLLANSNAPLVPVAKTLVTFRNIEPDKHNYIIVTNKALMKQVGGSSLPAPKEYAAYRNSVAGGGYDTLLVFIDDLVDQFHFGEFSSNSIRRFASFMKASSREKHLLIIGSGIEIHRVNFRDKAARSLDLVPTFGVPASDMMFSTDFRNNNYVHSMPTGRVFARTPSEVIYYLNKVKEYDAAPEGVEWRKNVLHLGGGKSAAEINTYTRYIKTYTDMAKGPLLGANVIEKTRKNLSDVVESIDISKEVNEGLSLITFFGHSSPGLTDLNIGYPSIPSSNYRNKGKYPVILVNGCNIGNSYVGTSMGTERSLGEDWLNTPDKGAIAFIAHVATGYDYYLHEYSVAFYEAGLTDEAFQGKTLGQVQQEVSRRVIERAKYRGTSDFAVSMALEYVLQGDPAVHLYNPSKPDFLIKENSFYLKDASGNNASALADTIVLEFDVKNLGKAITDSIYLSVKRTFPDNQFAVYDSVKIGPIYNQNRAAIKLPNSGPSIAGMNIFEVKLDSPELIEELNEDNNSLTYQRFLSSNNLATVYPLKYSIVSNTNVTLAVQSLVAKESRGVVFEIDTSATFNSPWRKSATAEKASFATWDVNLINSKSDSIVYFWRARFNTYSIGEDTLWVKNSFRHIPEVDAGWSQSHKGQFTEARAEAFKPLDQGTGKWEFKEVRKFLSLITVGGDIKFTNPPYGLYIDGYEEISWQCGYPTTNTIPRLYMVVFNDVTLEAVTNLGGTAGCRATPYLFDTNNLNTAANRAKIKRFIDAVPEGYHVAIMSVHNVPFDAFPEDAKAALRSIGSKLVDGLKTGDPFVIVGRKGAAPGTAQERTFSREEAEREGGTPRAAQSAELNLTLESHRQSGTITSTIIGPALKWGSLHHDIKPYAGGDDKYKLSLIGINTAGEEVMLVDEVNARNFDISHIDAKQYPNLKLSAFLSDATMRTAPQLKEWFILYDPVPEGVIRPDLVKASSEELTQLAGRGTLTVPMAFQNVTSTAFTDSLTVEVVFSGSGISSTTSRFKIKPVGPNETVYFNHTLATSELDGDYRISFYVNPRLILEQEYSNNIYEVDFGVKSRLHPIMDVAFDGIHILDGDIVSPSPLISVTVKDENRHVFLQDPSKMSVVLIDGEQVQKEINLVNNPEVTYTPATETNDFKLEYKPAKLPDGSYTLQVRATDAVGKESGVSPYKIGFKVVGESSISNFYPFPNPFSTKTNFIFTITGGTIPENIKIQILTVTGKVVKEIMKEELGPLRIGNNKTEYAWDGTDMYGDKLANGVYLYRVVMTRGEEEMKHRHTFGDGAFKNGYGKLYILR</sequence>
<dbReference type="EMBL" id="QBKI01000005">
    <property type="protein sequence ID" value="PTX18777.1"/>
    <property type="molecule type" value="Genomic_DNA"/>
</dbReference>
<comment type="caution">
    <text evidence="5">The sequence shown here is derived from an EMBL/GenBank/DDBJ whole genome shotgun (WGS) entry which is preliminary data.</text>
</comment>
<feature type="signal peptide" evidence="2">
    <location>
        <begin position="1"/>
        <end position="28"/>
    </location>
</feature>
<dbReference type="GO" id="GO:0008234">
    <property type="term" value="F:cysteine-type peptidase activity"/>
    <property type="evidence" value="ECO:0007669"/>
    <property type="project" value="InterPro"/>
</dbReference>
<dbReference type="GO" id="GO:0006508">
    <property type="term" value="P:proteolysis"/>
    <property type="evidence" value="ECO:0007669"/>
    <property type="project" value="InterPro"/>
</dbReference>
<evidence type="ECO:0000313" key="6">
    <source>
        <dbReference type="Proteomes" id="UP000244225"/>
    </source>
</evidence>
<dbReference type="Gene3D" id="3.40.50.1460">
    <property type="match status" value="1"/>
</dbReference>
<protein>
    <submittedName>
        <fullName evidence="5">Interleukin-like EMT inducer protein</fullName>
    </submittedName>
</protein>
<feature type="region of interest" description="Disordered" evidence="1">
    <location>
        <begin position="1192"/>
        <end position="1213"/>
    </location>
</feature>
<accession>A0A2T5YHI9</accession>
<dbReference type="CDD" id="cd02258">
    <property type="entry name" value="Peptidase_C25_N"/>
    <property type="match status" value="1"/>
</dbReference>
<reference evidence="5 6" key="1">
    <citation type="submission" date="2018-04" db="EMBL/GenBank/DDBJ databases">
        <title>Genomic Encyclopedia of Archaeal and Bacterial Type Strains, Phase II (KMG-II): from individual species to whole genera.</title>
        <authorList>
            <person name="Goeker M."/>
        </authorList>
    </citation>
    <scope>NUCLEOTIDE SEQUENCE [LARGE SCALE GENOMIC DNA]</scope>
    <source>
        <strain evidence="5 6">DSM 100162</strain>
    </source>
</reference>
<feature type="chain" id="PRO_5015412742" evidence="2">
    <location>
        <begin position="29"/>
        <end position="1679"/>
    </location>
</feature>
<name>A0A2T5YHI9_9BACT</name>
<dbReference type="InterPro" id="IPR001769">
    <property type="entry name" value="Gingipain"/>
</dbReference>
<dbReference type="RefSeq" id="WP_108211837.1">
    <property type="nucleotide sequence ID" value="NZ_QBKI01000005.1"/>
</dbReference>
<evidence type="ECO:0000256" key="2">
    <source>
        <dbReference type="SAM" id="SignalP"/>
    </source>
</evidence>
<keyword evidence="2" id="KW-0732">Signal</keyword>
<feature type="domain" description="ILEI/PANDER" evidence="4">
    <location>
        <begin position="1116"/>
        <end position="1189"/>
    </location>
</feature>